<dbReference type="InterPro" id="IPR043749">
    <property type="entry name" value="DUF5694"/>
</dbReference>
<name>A0ABR8U7X3_9BACL</name>
<evidence type="ECO:0000313" key="1">
    <source>
        <dbReference type="EMBL" id="MBD7984146.1"/>
    </source>
</evidence>
<protein>
    <submittedName>
        <fullName evidence="1">Uncharacterized protein</fullName>
    </submittedName>
</protein>
<dbReference type="Pfam" id="PF18950">
    <property type="entry name" value="DUF5694"/>
    <property type="match status" value="1"/>
</dbReference>
<dbReference type="EMBL" id="JACSQN010000004">
    <property type="protein sequence ID" value="MBD7984146.1"/>
    <property type="molecule type" value="Genomic_DNA"/>
</dbReference>
<comment type="caution">
    <text evidence="1">The sequence shown here is derived from an EMBL/GenBank/DDBJ whole genome shotgun (WGS) entry which is preliminary data.</text>
</comment>
<keyword evidence="2" id="KW-1185">Reference proteome</keyword>
<dbReference type="Proteomes" id="UP000626786">
    <property type="component" value="Unassembled WGS sequence"/>
</dbReference>
<evidence type="ECO:0000313" key="2">
    <source>
        <dbReference type="Proteomes" id="UP000626786"/>
    </source>
</evidence>
<dbReference type="RefSeq" id="WP_191693833.1">
    <property type="nucleotide sequence ID" value="NZ_JACSQN010000004.1"/>
</dbReference>
<reference evidence="1 2" key="1">
    <citation type="submission" date="2020-08" db="EMBL/GenBank/DDBJ databases">
        <title>A Genomic Blueprint of the Chicken Gut Microbiome.</title>
        <authorList>
            <person name="Gilroy R."/>
            <person name="Ravi A."/>
            <person name="Getino M."/>
            <person name="Pursley I."/>
            <person name="Horton D.L."/>
            <person name="Alikhan N.-F."/>
            <person name="Baker D."/>
            <person name="Gharbi K."/>
            <person name="Hall N."/>
            <person name="Watson M."/>
            <person name="Adriaenssens E.M."/>
            <person name="Foster-Nyarko E."/>
            <person name="Jarju S."/>
            <person name="Secka A."/>
            <person name="Antonio M."/>
            <person name="Oren A."/>
            <person name="Chaudhuri R."/>
            <person name="La Ragione R.M."/>
            <person name="Hildebrand F."/>
            <person name="Pallen M.J."/>
        </authorList>
    </citation>
    <scope>NUCLEOTIDE SEQUENCE [LARGE SCALE GENOMIC DNA]</scope>
    <source>
        <strain evidence="1 2">Sa2YVA2</strain>
    </source>
</reference>
<sequence length="247" mass="28515">MTKTTAKPKLMIMGAFHMGPTGDLVQTEADDMLAPHRQQEICDVVARLKSFQPTKIAVEAEKTSSNFVNDQYRRYLTGDYKLGANEIDQIGYRLARDMNHEEIHAVDWMEKGAANREIGEVTEWAKANQPALYEELFGWYDEVDLSTKGRTVSEIILYFNQPEMVEKMHRVYVNMARIKEGNDYVGMDWLLWWYQRNLILFANLSDLATSGEERILFMVGASHVEIVANFARESGLFELVDVREYLQ</sequence>
<proteinExistence type="predicted"/>
<accession>A0ABR8U7X3</accession>
<gene>
    <name evidence="1" type="ORF">H9649_06105</name>
</gene>
<organism evidence="1 2">
    <name type="scientific">Sporosarcina quadrami</name>
    <dbReference type="NCBI Taxonomy" id="2762234"/>
    <lineage>
        <taxon>Bacteria</taxon>
        <taxon>Bacillati</taxon>
        <taxon>Bacillota</taxon>
        <taxon>Bacilli</taxon>
        <taxon>Bacillales</taxon>
        <taxon>Caryophanaceae</taxon>
        <taxon>Sporosarcina</taxon>
    </lineage>
</organism>